<dbReference type="NCBIfam" id="NF047398">
    <property type="entry name" value="AAA_KGGVGR"/>
    <property type="match status" value="1"/>
</dbReference>
<reference evidence="1" key="2">
    <citation type="submission" date="2020-09" db="EMBL/GenBank/DDBJ databases">
        <authorList>
            <person name="Sun Q."/>
            <person name="Ohkuma M."/>
        </authorList>
    </citation>
    <scope>NUCLEOTIDE SEQUENCE</scope>
    <source>
        <strain evidence="1">JCM 4234</strain>
    </source>
</reference>
<organism evidence="1 2">
    <name type="scientific">Streptomyces griseoviridis</name>
    <dbReference type="NCBI Taxonomy" id="45398"/>
    <lineage>
        <taxon>Bacteria</taxon>
        <taxon>Bacillati</taxon>
        <taxon>Actinomycetota</taxon>
        <taxon>Actinomycetes</taxon>
        <taxon>Kitasatosporales</taxon>
        <taxon>Streptomycetaceae</taxon>
        <taxon>Streptomyces</taxon>
    </lineage>
</organism>
<comment type="caution">
    <text evidence="1">The sequence shown here is derived from an EMBL/GenBank/DDBJ whole genome shotgun (WGS) entry which is preliminary data.</text>
</comment>
<gene>
    <name evidence="1" type="ORF">GCM10010238_53880</name>
</gene>
<dbReference type="Proteomes" id="UP000653493">
    <property type="component" value="Unassembled WGS sequence"/>
</dbReference>
<evidence type="ECO:0000313" key="2">
    <source>
        <dbReference type="Proteomes" id="UP000653493"/>
    </source>
</evidence>
<sequence>MTQPEAVSHVERVLRAALGGQVKVAADPFVGMRVAIISEVFVGMTPRARRERVQNLVPETDIVRFDLLTPDEASFVEKDELTVAPNPAELPLWPEALANGRANEITVRFPSEDYSTLPAPVISTFYSLRGGVGRSTALAHAARIMAGQGLTVLCIDMDLEAPGLASLFEVEDRVVEGMGVVPLLAAAEVSGEIANLDEHVLRVTEDAALFLLPAGSPGAEYARLLSHLDPSAWYAEDEINPLRLLVEAISHLAERPDVVLIDSRTGISPLAAPLLFDVSDVNVIAFYPHPQAKAGTGALTRALLAAKSRRSLGGYRCTPEVRFVVSPVPATPEVRELYADRAQDWIRDWLSVARNATGGPAFNALEEIVQVIGYQEPLAASDSVMRVHVADDFTVVADWITGFVEPINALAKESGEAAEPSKAEVLTSLQFAGETAENQELEELHGTFLSTADVDRALALETVVVIGRKGTGKTAVFRRLAEATTAVVVTSPPGLNTHRSWTPDADVYAALEAELKDRGLEWRQAWPVLVGLALYQSVPGIPIPGWADKPIGVSAAGGEYLKTDLLNDMNTLLSHPQAPLLTGEWLQAIDRNLEADHMLLFDALDTGFGNSENDRRRRNDGVAGLLTAVGALGPQLKRLKFKVLLREDIWREVKVPNKSHLSARSARLSWSNKIDYLRIAIKQAWRSEPFRKLVTTRLNRPDFRLEHTPVEYWPEDFVRNAWVILASERVSGGRTAYTDNWVWSRLADANGDHAPRALAQLMTAAVQLEKGFEEGNRYSRSIIRPRALVESLDEVSDSALDALQRDEFPELDPLLSKLRQIGSTPFAAEQLAGASPDLIKLARDVGLLEEVPGPRDKAERYRVPEMYRKALTMTRKGQA</sequence>
<evidence type="ECO:0008006" key="3">
    <source>
        <dbReference type="Google" id="ProtNLM"/>
    </source>
</evidence>
<dbReference type="PANTHER" id="PTHR13696:SF52">
    <property type="entry name" value="PARA FAMILY PROTEIN CT_582"/>
    <property type="match status" value="1"/>
</dbReference>
<dbReference type="InterPro" id="IPR027417">
    <property type="entry name" value="P-loop_NTPase"/>
</dbReference>
<dbReference type="InterPro" id="IPR050678">
    <property type="entry name" value="DNA_Partitioning_ATPase"/>
</dbReference>
<dbReference type="PANTHER" id="PTHR13696">
    <property type="entry name" value="P-LOOP CONTAINING NUCLEOSIDE TRIPHOSPHATE HYDROLASE"/>
    <property type="match status" value="1"/>
</dbReference>
<dbReference type="SUPFAM" id="SSF52540">
    <property type="entry name" value="P-loop containing nucleoside triphosphate hydrolases"/>
    <property type="match status" value="1"/>
</dbReference>
<dbReference type="Gene3D" id="3.40.50.300">
    <property type="entry name" value="P-loop containing nucleotide triphosphate hydrolases"/>
    <property type="match status" value="1"/>
</dbReference>
<dbReference type="AlphaFoldDB" id="A0A918LJW0"/>
<protein>
    <recommendedName>
        <fullName evidence="3">CobQ/CobB/MinD/ParA nucleotide binding domain-containing protein</fullName>
    </recommendedName>
</protein>
<reference evidence="1" key="1">
    <citation type="journal article" date="2014" name="Int. J. Syst. Evol. Microbiol.">
        <title>Complete genome sequence of Corynebacterium casei LMG S-19264T (=DSM 44701T), isolated from a smear-ripened cheese.</title>
        <authorList>
            <consortium name="US DOE Joint Genome Institute (JGI-PGF)"/>
            <person name="Walter F."/>
            <person name="Albersmeier A."/>
            <person name="Kalinowski J."/>
            <person name="Ruckert C."/>
        </authorList>
    </citation>
    <scope>NUCLEOTIDE SEQUENCE</scope>
    <source>
        <strain evidence="1">JCM 4234</strain>
    </source>
</reference>
<evidence type="ECO:0000313" key="1">
    <source>
        <dbReference type="EMBL" id="GGS57780.1"/>
    </source>
</evidence>
<name>A0A918LJW0_STRGD</name>
<dbReference type="EMBL" id="BMSL01000021">
    <property type="protein sequence ID" value="GGS57780.1"/>
    <property type="molecule type" value="Genomic_DNA"/>
</dbReference>
<keyword evidence="2" id="KW-1185">Reference proteome</keyword>
<proteinExistence type="predicted"/>
<accession>A0A918LJW0</accession>